<reference evidence="1 2" key="1">
    <citation type="submission" date="2018-06" db="EMBL/GenBank/DDBJ databases">
        <title>Draft Whole-Genome Sequence of the purple photosynthetic bacterium Rhodospeudomonas palustris XCP.</title>
        <authorList>
            <person name="Rayyan A."/>
            <person name="Meyer T.E."/>
            <person name="Kyndt J.A."/>
        </authorList>
    </citation>
    <scope>NUCLEOTIDE SEQUENCE [LARGE SCALE GENOMIC DNA]</scope>
    <source>
        <strain evidence="1 2">XCP</strain>
    </source>
</reference>
<evidence type="ECO:0000313" key="2">
    <source>
        <dbReference type="Proteomes" id="UP000248134"/>
    </source>
</evidence>
<dbReference type="Proteomes" id="UP000248134">
    <property type="component" value="Unassembled WGS sequence"/>
</dbReference>
<proteinExistence type="predicted"/>
<organism evidence="1 2">
    <name type="scientific">Rhodopseudomonas palustris</name>
    <dbReference type="NCBI Taxonomy" id="1076"/>
    <lineage>
        <taxon>Bacteria</taxon>
        <taxon>Pseudomonadati</taxon>
        <taxon>Pseudomonadota</taxon>
        <taxon>Alphaproteobacteria</taxon>
        <taxon>Hyphomicrobiales</taxon>
        <taxon>Nitrobacteraceae</taxon>
        <taxon>Rhodopseudomonas</taxon>
    </lineage>
</organism>
<protein>
    <submittedName>
        <fullName evidence="1">Uncharacterized protein</fullName>
    </submittedName>
</protein>
<sequence>MVERIGLGGALLLVLTLSFGVAFIIRGPALVQAFNKTLEIVLKHRRLMLDVQRKVEGKQSNIQSAIQQARGKVK</sequence>
<gene>
    <name evidence="1" type="ORF">DNX69_02020</name>
</gene>
<accession>A0A323UJB4</accession>
<evidence type="ECO:0000313" key="1">
    <source>
        <dbReference type="EMBL" id="PZA13182.1"/>
    </source>
</evidence>
<dbReference type="AlphaFoldDB" id="A0A323UJB4"/>
<comment type="caution">
    <text evidence="1">The sequence shown here is derived from an EMBL/GenBank/DDBJ whole genome shotgun (WGS) entry which is preliminary data.</text>
</comment>
<dbReference type="EMBL" id="QKQS01000006">
    <property type="protein sequence ID" value="PZA13182.1"/>
    <property type="molecule type" value="Genomic_DNA"/>
</dbReference>
<name>A0A323UJB4_RHOPL</name>